<dbReference type="AlphaFoldDB" id="A0A812CJD0"/>
<name>A0A812CJD0_ACAPH</name>
<keyword evidence="3" id="KW-1185">Reference proteome</keyword>
<feature type="compositionally biased region" description="Polar residues" evidence="1">
    <location>
        <begin position="358"/>
        <end position="371"/>
    </location>
</feature>
<accession>A0A812CJD0</accession>
<comment type="caution">
    <text evidence="2">The sequence shown here is derived from an EMBL/GenBank/DDBJ whole genome shotgun (WGS) entry which is preliminary data.</text>
</comment>
<gene>
    <name evidence="2" type="ORF">SPHA_36391</name>
</gene>
<feature type="region of interest" description="Disordered" evidence="1">
    <location>
        <begin position="1"/>
        <end position="27"/>
    </location>
</feature>
<protein>
    <submittedName>
        <fullName evidence="2">Uncharacterized protein</fullName>
    </submittedName>
</protein>
<evidence type="ECO:0000313" key="2">
    <source>
        <dbReference type="EMBL" id="CAE1269113.1"/>
    </source>
</evidence>
<sequence length="724" mass="81514">MMVSMENENFRQPKCSDDRRDSGIDPQTFVESTASCSQLEKQQKNSSTLNISQSSCLSDISLEANKIDSIPSVKEMVRRREMMALKPSMSLSQAIPIKSSSEVETPEVKVKLIVQQFESCLQDEGKSDASNKYVLPKSEDRTRSCSRLPSFKYSLSSMNDSNSSYSDSCSSFINLLPNSVTVAAATLDSQYNTSKDMFDARSEENALHVNKRQSSKRNSLSSSLCLSSEENVVKFDNLSKTSEKYTSGTLTHQNLQDLDQGNLPACRLTSKHSIENLSTDNSCFDSLDNSLNPVYQIEVSENSKSSLNVRMSLDSGCNFADRTSNTWPLTDNVSKLDDHNSSHGTSLYKLVKSLSEDNATPTKTRSSTSSDFARFNSSGSRASSSPVETRSSKEFLSGVCQQQSPKGSEETVTAKWILEKLRHSVPDLDIYYDSNEVCTASKLEEVFQDLTNFISSKRNSDKNMISLFRENRSAMRLIRKQAKDLEDRYNLLQWKSVCTNRRVSELTSRHQEAMEVEDILNVRLANIQGELPDGVWLSPSRSLSGLLEAVLEGESLLLANKYKKVIAGLQQKLRFKSVGTENNSNKNLSCLQCQNHNTGDTSDDLVKEKEELLLLKEEISTLCSEIKKLGSERNHLLMANKTLHNELQQSHKKIAHFERDICSHICQHKKLKPQNSRDCNNPRHFLDIQEMRTRLQEQNHKIEQQNRIVDLLGALINATREVTC</sequence>
<proteinExistence type="predicted"/>
<feature type="region of interest" description="Disordered" evidence="1">
    <location>
        <begin position="358"/>
        <end position="406"/>
    </location>
</feature>
<organism evidence="2 3">
    <name type="scientific">Acanthosepion pharaonis</name>
    <name type="common">Pharaoh cuttlefish</name>
    <name type="synonym">Sepia pharaonis</name>
    <dbReference type="NCBI Taxonomy" id="158019"/>
    <lineage>
        <taxon>Eukaryota</taxon>
        <taxon>Metazoa</taxon>
        <taxon>Spiralia</taxon>
        <taxon>Lophotrochozoa</taxon>
        <taxon>Mollusca</taxon>
        <taxon>Cephalopoda</taxon>
        <taxon>Coleoidea</taxon>
        <taxon>Decapodiformes</taxon>
        <taxon>Sepiida</taxon>
        <taxon>Sepiina</taxon>
        <taxon>Sepiidae</taxon>
        <taxon>Acanthosepion</taxon>
    </lineage>
</organism>
<dbReference type="Proteomes" id="UP000597762">
    <property type="component" value="Unassembled WGS sequence"/>
</dbReference>
<feature type="compositionally biased region" description="Basic and acidic residues" evidence="1">
    <location>
        <begin position="8"/>
        <end position="23"/>
    </location>
</feature>
<evidence type="ECO:0000313" key="3">
    <source>
        <dbReference type="Proteomes" id="UP000597762"/>
    </source>
</evidence>
<dbReference type="EMBL" id="CAHIKZ030001591">
    <property type="protein sequence ID" value="CAE1269113.1"/>
    <property type="molecule type" value="Genomic_DNA"/>
</dbReference>
<reference evidence="2" key="1">
    <citation type="submission" date="2021-01" db="EMBL/GenBank/DDBJ databases">
        <authorList>
            <person name="Li R."/>
            <person name="Bekaert M."/>
        </authorList>
    </citation>
    <scope>NUCLEOTIDE SEQUENCE</scope>
    <source>
        <strain evidence="2">Farmed</strain>
    </source>
</reference>
<evidence type="ECO:0000256" key="1">
    <source>
        <dbReference type="SAM" id="MobiDB-lite"/>
    </source>
</evidence>